<organism evidence="4 5">
    <name type="scientific">Nostocoides japonicum T1-X7</name>
    <dbReference type="NCBI Taxonomy" id="1194083"/>
    <lineage>
        <taxon>Bacteria</taxon>
        <taxon>Bacillati</taxon>
        <taxon>Actinomycetota</taxon>
        <taxon>Actinomycetes</taxon>
        <taxon>Micrococcales</taxon>
        <taxon>Intrasporangiaceae</taxon>
        <taxon>Nostocoides</taxon>
    </lineage>
</organism>
<dbReference type="PROSITE" id="PS50977">
    <property type="entry name" value="HTH_TETR_2"/>
    <property type="match status" value="1"/>
</dbReference>
<gene>
    <name evidence="4" type="ORF">BN12_630008</name>
</gene>
<dbReference type="EMBL" id="CAJB01000396">
    <property type="protein sequence ID" value="CCH79897.1"/>
    <property type="molecule type" value="Genomic_DNA"/>
</dbReference>
<dbReference type="GO" id="GO:0000976">
    <property type="term" value="F:transcription cis-regulatory region binding"/>
    <property type="evidence" value="ECO:0007669"/>
    <property type="project" value="TreeGrafter"/>
</dbReference>
<evidence type="ECO:0000256" key="1">
    <source>
        <dbReference type="ARBA" id="ARBA00023125"/>
    </source>
</evidence>
<dbReference type="STRING" id="1194083.BN12_630008"/>
<dbReference type="PRINTS" id="PR00455">
    <property type="entry name" value="HTHTETR"/>
</dbReference>
<accession>A0A077M477</accession>
<dbReference type="Proteomes" id="UP000035721">
    <property type="component" value="Unassembled WGS sequence"/>
</dbReference>
<evidence type="ECO:0000259" key="3">
    <source>
        <dbReference type="PROSITE" id="PS50977"/>
    </source>
</evidence>
<feature type="DNA-binding region" description="H-T-H motif" evidence="2">
    <location>
        <begin position="39"/>
        <end position="58"/>
    </location>
</feature>
<evidence type="ECO:0000313" key="5">
    <source>
        <dbReference type="Proteomes" id="UP000035721"/>
    </source>
</evidence>
<dbReference type="Gene3D" id="1.10.357.10">
    <property type="entry name" value="Tetracycline Repressor, domain 2"/>
    <property type="match status" value="1"/>
</dbReference>
<evidence type="ECO:0000256" key="2">
    <source>
        <dbReference type="PROSITE-ProRule" id="PRU00335"/>
    </source>
</evidence>
<dbReference type="InterPro" id="IPR050109">
    <property type="entry name" value="HTH-type_TetR-like_transc_reg"/>
</dbReference>
<dbReference type="SUPFAM" id="SSF46689">
    <property type="entry name" value="Homeodomain-like"/>
    <property type="match status" value="1"/>
</dbReference>
<reference evidence="4 5" key="1">
    <citation type="journal article" date="2013" name="ISME J.">
        <title>A metabolic model for members of the genus Tetrasphaera involved in enhanced biological phosphorus removal.</title>
        <authorList>
            <person name="Kristiansen R."/>
            <person name="Nguyen H.T.T."/>
            <person name="Saunders A.M."/>
            <person name="Nielsen J.L."/>
            <person name="Wimmer R."/>
            <person name="Le V.Q."/>
            <person name="McIlroy S.J."/>
            <person name="Petrovski S."/>
            <person name="Seviour R.J."/>
            <person name="Calteau A."/>
            <person name="Nielsen K.L."/>
            <person name="Nielsen P.H."/>
        </authorList>
    </citation>
    <scope>NUCLEOTIDE SEQUENCE [LARGE SCALE GENOMIC DNA]</scope>
    <source>
        <strain evidence="4 5">T1-X7</strain>
    </source>
</reference>
<protein>
    <submittedName>
        <fullName evidence="4">Regulatory protein, TetR</fullName>
    </submittedName>
</protein>
<comment type="caution">
    <text evidence="4">The sequence shown here is derived from an EMBL/GenBank/DDBJ whole genome shotgun (WGS) entry which is preliminary data.</text>
</comment>
<sequence length="202" mass="21716">MAHPVTRRRRRTPDAADVRRRILDAATELFARDGFDATATSSIARAAGVPKGLLFYHFPAKLDLLRTLLDERLPTSPLCGVDDVVVPGDIAASLERLHAEFGLDQHESLVLRTVIFREAQTHPEVGDHLRRLRAGMVAVTEAVLDGASPEPLAPDARQAAARTFVAVVVDHANAERFGGAEADIAGAARLVAGGLRTAQHAR</sequence>
<dbReference type="PANTHER" id="PTHR30055">
    <property type="entry name" value="HTH-TYPE TRANSCRIPTIONAL REGULATOR RUTR"/>
    <property type="match status" value="1"/>
</dbReference>
<dbReference type="PANTHER" id="PTHR30055:SF226">
    <property type="entry name" value="HTH-TYPE TRANSCRIPTIONAL REGULATOR PKSA"/>
    <property type="match status" value="1"/>
</dbReference>
<dbReference type="GO" id="GO:0003700">
    <property type="term" value="F:DNA-binding transcription factor activity"/>
    <property type="evidence" value="ECO:0007669"/>
    <property type="project" value="TreeGrafter"/>
</dbReference>
<keyword evidence="5" id="KW-1185">Reference proteome</keyword>
<name>A0A077M477_9MICO</name>
<dbReference type="Pfam" id="PF00440">
    <property type="entry name" value="TetR_N"/>
    <property type="match status" value="1"/>
</dbReference>
<proteinExistence type="predicted"/>
<dbReference type="OrthoDB" id="4567939at2"/>
<feature type="domain" description="HTH tetR-type" evidence="3">
    <location>
        <begin position="16"/>
        <end position="76"/>
    </location>
</feature>
<evidence type="ECO:0000313" key="4">
    <source>
        <dbReference type="EMBL" id="CCH79897.1"/>
    </source>
</evidence>
<dbReference type="InterPro" id="IPR001647">
    <property type="entry name" value="HTH_TetR"/>
</dbReference>
<dbReference type="RefSeq" id="WP_053079989.1">
    <property type="nucleotide sequence ID" value="NZ_HF570958.1"/>
</dbReference>
<keyword evidence="1 2" id="KW-0238">DNA-binding</keyword>
<dbReference type="AlphaFoldDB" id="A0A077M477"/>
<dbReference type="InterPro" id="IPR009057">
    <property type="entry name" value="Homeodomain-like_sf"/>
</dbReference>